<feature type="domain" description="GH84" evidence="3">
    <location>
        <begin position="6"/>
        <end position="163"/>
    </location>
</feature>
<gene>
    <name evidence="4" type="ORF">OVA965_LOCUS21161</name>
    <name evidence="5" type="ORF">TMI583_LOCUS21748</name>
</gene>
<feature type="non-terminal residue" evidence="4">
    <location>
        <position position="1"/>
    </location>
</feature>
<evidence type="ECO:0000256" key="1">
    <source>
        <dbReference type="ARBA" id="ARBA00022801"/>
    </source>
</evidence>
<name>A0A8S2E6W8_9BILA</name>
<dbReference type="EMBL" id="CAJOBA010026874">
    <property type="protein sequence ID" value="CAF3938164.1"/>
    <property type="molecule type" value="Genomic_DNA"/>
</dbReference>
<proteinExistence type="predicted"/>
<dbReference type="SUPFAM" id="SSF51445">
    <property type="entry name" value="(Trans)glycosidases"/>
    <property type="match status" value="1"/>
</dbReference>
<evidence type="ECO:0000313" key="4">
    <source>
        <dbReference type="EMBL" id="CAF1141747.1"/>
    </source>
</evidence>
<dbReference type="InterPro" id="IPR011496">
    <property type="entry name" value="O-GlcNAcase_cat"/>
</dbReference>
<dbReference type="Proteomes" id="UP000682733">
    <property type="component" value="Unassembled WGS sequence"/>
</dbReference>
<evidence type="ECO:0000313" key="6">
    <source>
        <dbReference type="Proteomes" id="UP000677228"/>
    </source>
</evidence>
<keyword evidence="2" id="KW-0326">Glycosidase</keyword>
<dbReference type="Pfam" id="PF07555">
    <property type="entry name" value="NAGidase"/>
    <property type="match status" value="1"/>
</dbReference>
<dbReference type="PANTHER" id="PTHR13170">
    <property type="entry name" value="O-GLCNACASE"/>
    <property type="match status" value="1"/>
</dbReference>
<organism evidence="4 6">
    <name type="scientific">Didymodactylos carnosus</name>
    <dbReference type="NCBI Taxonomy" id="1234261"/>
    <lineage>
        <taxon>Eukaryota</taxon>
        <taxon>Metazoa</taxon>
        <taxon>Spiralia</taxon>
        <taxon>Gnathifera</taxon>
        <taxon>Rotifera</taxon>
        <taxon>Eurotatoria</taxon>
        <taxon>Bdelloidea</taxon>
        <taxon>Philodinida</taxon>
        <taxon>Philodinidae</taxon>
        <taxon>Didymodactylos</taxon>
    </lineage>
</organism>
<sequence>MKTDQFLCGVIEGYYGRPWTLNQRKQLFEYCIRFGLNTYVYGPKDDYKHRSKWRELYVQDEIDHLIQLIHTAKRLGIIFIYALSPGLDIVYSSTKDINCLKRKLDQVISFGCENFALLFDDIEAEMCQIDKDYFQSFAHAHVSVTNEIYNYLQKPNLLIFCPT</sequence>
<dbReference type="InterPro" id="IPR017853">
    <property type="entry name" value="GH"/>
</dbReference>
<dbReference type="EMBL" id="CAJNOK010011506">
    <property type="protein sequence ID" value="CAF1141747.1"/>
    <property type="molecule type" value="Genomic_DNA"/>
</dbReference>
<dbReference type="GO" id="GO:0009100">
    <property type="term" value="P:glycoprotein metabolic process"/>
    <property type="evidence" value="ECO:0007669"/>
    <property type="project" value="TreeGrafter"/>
</dbReference>
<accession>A0A8S2E6W8</accession>
<protein>
    <recommendedName>
        <fullName evidence="3">GH84 domain-containing protein</fullName>
    </recommendedName>
</protein>
<dbReference type="Gene3D" id="3.20.20.80">
    <property type="entry name" value="Glycosidases"/>
    <property type="match status" value="1"/>
</dbReference>
<evidence type="ECO:0000259" key="3">
    <source>
        <dbReference type="PROSITE" id="PS52009"/>
    </source>
</evidence>
<reference evidence="4" key="1">
    <citation type="submission" date="2021-02" db="EMBL/GenBank/DDBJ databases">
        <authorList>
            <person name="Nowell W R."/>
        </authorList>
    </citation>
    <scope>NUCLEOTIDE SEQUENCE</scope>
</reference>
<dbReference type="PANTHER" id="PTHR13170:SF16">
    <property type="entry name" value="PROTEIN O-GLCNACASE"/>
    <property type="match status" value="1"/>
</dbReference>
<comment type="caution">
    <text evidence="4">The sequence shown here is derived from an EMBL/GenBank/DDBJ whole genome shotgun (WGS) entry which is preliminary data.</text>
</comment>
<dbReference type="AlphaFoldDB" id="A0A8S2E6W8"/>
<dbReference type="InterPro" id="IPR051822">
    <property type="entry name" value="Glycosyl_Hydrolase_84"/>
</dbReference>
<evidence type="ECO:0000256" key="2">
    <source>
        <dbReference type="ARBA" id="ARBA00023295"/>
    </source>
</evidence>
<evidence type="ECO:0000313" key="5">
    <source>
        <dbReference type="EMBL" id="CAF3938164.1"/>
    </source>
</evidence>
<dbReference type="Proteomes" id="UP000677228">
    <property type="component" value="Unassembled WGS sequence"/>
</dbReference>
<keyword evidence="1" id="KW-0378">Hydrolase</keyword>
<dbReference type="GO" id="GO:0016231">
    <property type="term" value="F:beta-N-acetylglucosaminidase activity"/>
    <property type="evidence" value="ECO:0007669"/>
    <property type="project" value="TreeGrafter"/>
</dbReference>
<dbReference type="PROSITE" id="PS52009">
    <property type="entry name" value="GH84"/>
    <property type="match status" value="1"/>
</dbReference>